<evidence type="ECO:0000313" key="1">
    <source>
        <dbReference type="EMBL" id="KAK3263910.1"/>
    </source>
</evidence>
<reference evidence="1 2" key="1">
    <citation type="journal article" date="2015" name="Genome Biol. Evol.">
        <title>Comparative Genomics of a Bacterivorous Green Alga Reveals Evolutionary Causalities and Consequences of Phago-Mixotrophic Mode of Nutrition.</title>
        <authorList>
            <person name="Burns J.A."/>
            <person name="Paasch A."/>
            <person name="Narechania A."/>
            <person name="Kim E."/>
        </authorList>
    </citation>
    <scope>NUCLEOTIDE SEQUENCE [LARGE SCALE GENOMIC DNA]</scope>
    <source>
        <strain evidence="1 2">PLY_AMNH</strain>
    </source>
</reference>
<accession>A0AAE0FQP4</accession>
<organism evidence="1 2">
    <name type="scientific">Cymbomonas tetramitiformis</name>
    <dbReference type="NCBI Taxonomy" id="36881"/>
    <lineage>
        <taxon>Eukaryota</taxon>
        <taxon>Viridiplantae</taxon>
        <taxon>Chlorophyta</taxon>
        <taxon>Pyramimonadophyceae</taxon>
        <taxon>Pyramimonadales</taxon>
        <taxon>Pyramimonadaceae</taxon>
        <taxon>Cymbomonas</taxon>
    </lineage>
</organism>
<name>A0AAE0FQP4_9CHLO</name>
<dbReference type="Proteomes" id="UP001190700">
    <property type="component" value="Unassembled WGS sequence"/>
</dbReference>
<proteinExistence type="predicted"/>
<gene>
    <name evidence="1" type="ORF">CYMTET_27317</name>
</gene>
<dbReference type="AlphaFoldDB" id="A0AAE0FQP4"/>
<evidence type="ECO:0000313" key="2">
    <source>
        <dbReference type="Proteomes" id="UP001190700"/>
    </source>
</evidence>
<comment type="caution">
    <text evidence="1">The sequence shown here is derived from an EMBL/GenBank/DDBJ whole genome shotgun (WGS) entry which is preliminary data.</text>
</comment>
<sequence length="161" mass="17672">DLQLRLAWRRETDGSCDTCGGRRQTAGAACMEAGDRRQAEDGSQESGVKLLTTELSPDLQQTLGMRAAFHRTIAARTASGLFEVDITGSQLDNFQLSPTDNFPYRCEPLEEKALEGWSIPLAEFCKEWPKRLRESTDEEVGEIKGVGADIDIAEMSSSATV</sequence>
<keyword evidence="2" id="KW-1185">Reference proteome</keyword>
<feature type="non-terminal residue" evidence="1">
    <location>
        <position position="1"/>
    </location>
</feature>
<protein>
    <submittedName>
        <fullName evidence="1">Uncharacterized protein</fullName>
    </submittedName>
</protein>
<dbReference type="EMBL" id="LGRX02014951">
    <property type="protein sequence ID" value="KAK3263910.1"/>
    <property type="molecule type" value="Genomic_DNA"/>
</dbReference>